<dbReference type="InterPro" id="IPR032416">
    <property type="entry name" value="Peptidase_M24_C"/>
</dbReference>
<dbReference type="InterPro" id="IPR033740">
    <property type="entry name" value="Pept_M24B"/>
</dbReference>
<dbReference type="GO" id="GO:0005737">
    <property type="term" value="C:cytoplasm"/>
    <property type="evidence" value="ECO:0007669"/>
    <property type="project" value="UniProtKB-ARBA"/>
</dbReference>
<dbReference type="FunFam" id="3.90.230.10:FF:000007">
    <property type="entry name" value="Xaa-Pro aminopeptidase P"/>
    <property type="match status" value="1"/>
</dbReference>
<proteinExistence type="inferred from homology"/>
<feature type="domain" description="Peptidase M24 C-terminal" evidence="8">
    <location>
        <begin position="554"/>
        <end position="587"/>
    </location>
</feature>
<evidence type="ECO:0000256" key="2">
    <source>
        <dbReference type="ARBA" id="ARBA00008766"/>
    </source>
</evidence>
<dbReference type="OrthoDB" id="9995434at2759"/>
<dbReference type="SUPFAM" id="SSF55920">
    <property type="entry name" value="Creatinase/aminopeptidase"/>
    <property type="match status" value="1"/>
</dbReference>
<protein>
    <submittedName>
        <fullName evidence="9">Uncharacterized protein</fullName>
    </submittedName>
</protein>
<evidence type="ECO:0000259" key="6">
    <source>
        <dbReference type="Pfam" id="PF00557"/>
    </source>
</evidence>
<dbReference type="CDD" id="cd01085">
    <property type="entry name" value="APP"/>
    <property type="match status" value="1"/>
</dbReference>
<evidence type="ECO:0000256" key="5">
    <source>
        <dbReference type="ARBA" id="ARBA00023211"/>
    </source>
</evidence>
<evidence type="ECO:0000256" key="4">
    <source>
        <dbReference type="ARBA" id="ARBA00022801"/>
    </source>
</evidence>
<dbReference type="InterPro" id="IPR029149">
    <property type="entry name" value="Creatin/AminoP/Spt16_N"/>
</dbReference>
<comment type="cofactor">
    <cofactor evidence="1">
        <name>Mn(2+)</name>
        <dbReference type="ChEBI" id="CHEBI:29035"/>
    </cofactor>
</comment>
<dbReference type="InterPro" id="IPR000587">
    <property type="entry name" value="Creatinase_N"/>
</dbReference>
<keyword evidence="5" id="KW-0464">Manganese</keyword>
<evidence type="ECO:0000313" key="10">
    <source>
        <dbReference type="Proteomes" id="UP000298061"/>
    </source>
</evidence>
<organism evidence="9 10">
    <name type="scientific">Hericium alpestre</name>
    <dbReference type="NCBI Taxonomy" id="135208"/>
    <lineage>
        <taxon>Eukaryota</taxon>
        <taxon>Fungi</taxon>
        <taxon>Dikarya</taxon>
        <taxon>Basidiomycota</taxon>
        <taxon>Agaricomycotina</taxon>
        <taxon>Agaricomycetes</taxon>
        <taxon>Russulales</taxon>
        <taxon>Hericiaceae</taxon>
        <taxon>Hericium</taxon>
    </lineage>
</organism>
<dbReference type="AlphaFoldDB" id="A0A4Y9ZUR9"/>
<dbReference type="InterPro" id="IPR000994">
    <property type="entry name" value="Pept_M24"/>
</dbReference>
<reference evidence="9 10" key="1">
    <citation type="submission" date="2019-02" db="EMBL/GenBank/DDBJ databases">
        <title>Genome sequencing of the rare red list fungi Hericium alpestre (H. flagellum).</title>
        <authorList>
            <person name="Buettner E."/>
            <person name="Kellner H."/>
        </authorList>
    </citation>
    <scope>NUCLEOTIDE SEQUENCE [LARGE SCALE GENOMIC DNA]</scope>
    <source>
        <strain evidence="9 10">DSM 108284</strain>
    </source>
</reference>
<keyword evidence="4" id="KW-0378">Hydrolase</keyword>
<feature type="domain" description="Peptidase M24" evidence="6">
    <location>
        <begin position="304"/>
        <end position="542"/>
    </location>
</feature>
<dbReference type="SUPFAM" id="SSF53092">
    <property type="entry name" value="Creatinase/prolidase N-terminal domain"/>
    <property type="match status" value="1"/>
</dbReference>
<dbReference type="InterPro" id="IPR036005">
    <property type="entry name" value="Creatinase/aminopeptidase-like"/>
</dbReference>
<comment type="caution">
    <text evidence="9">The sequence shown here is derived from an EMBL/GenBank/DDBJ whole genome shotgun (WGS) entry which is preliminary data.</text>
</comment>
<dbReference type="GO" id="GO:0070006">
    <property type="term" value="F:metalloaminopeptidase activity"/>
    <property type="evidence" value="ECO:0007669"/>
    <property type="project" value="InterPro"/>
</dbReference>
<dbReference type="Proteomes" id="UP000298061">
    <property type="component" value="Unassembled WGS sequence"/>
</dbReference>
<evidence type="ECO:0000259" key="7">
    <source>
        <dbReference type="Pfam" id="PF01321"/>
    </source>
</evidence>
<dbReference type="Pfam" id="PF16189">
    <property type="entry name" value="Creatinase_N_2"/>
    <property type="match status" value="1"/>
</dbReference>
<dbReference type="Gene3D" id="3.90.230.10">
    <property type="entry name" value="Creatinase/methionine aminopeptidase superfamily"/>
    <property type="match status" value="1"/>
</dbReference>
<name>A0A4Y9ZUR9_9AGAM</name>
<accession>A0A4Y9ZUR9</accession>
<evidence type="ECO:0000313" key="9">
    <source>
        <dbReference type="EMBL" id="TFY77773.1"/>
    </source>
</evidence>
<dbReference type="STRING" id="135208.A0A4Y9ZUR9"/>
<keyword evidence="3" id="KW-0479">Metal-binding</keyword>
<evidence type="ECO:0000259" key="8">
    <source>
        <dbReference type="Pfam" id="PF16188"/>
    </source>
</evidence>
<dbReference type="Pfam" id="PF16188">
    <property type="entry name" value="Peptidase_M24_C"/>
    <property type="match status" value="1"/>
</dbReference>
<dbReference type="GO" id="GO:0046872">
    <property type="term" value="F:metal ion binding"/>
    <property type="evidence" value="ECO:0007669"/>
    <property type="project" value="UniProtKB-KW"/>
</dbReference>
<dbReference type="PANTHER" id="PTHR43763:SF6">
    <property type="entry name" value="XAA-PRO AMINOPEPTIDASE 1"/>
    <property type="match status" value="1"/>
</dbReference>
<evidence type="ECO:0000256" key="1">
    <source>
        <dbReference type="ARBA" id="ARBA00001936"/>
    </source>
</evidence>
<keyword evidence="10" id="KW-1185">Reference proteome</keyword>
<dbReference type="Gene3D" id="3.40.350.10">
    <property type="entry name" value="Creatinase/prolidase N-terminal domain"/>
    <property type="match status" value="2"/>
</dbReference>
<dbReference type="InterPro" id="IPR050422">
    <property type="entry name" value="X-Pro_aminopeptidase_P"/>
</dbReference>
<dbReference type="FunFam" id="3.40.350.10:FF:000003">
    <property type="entry name" value="Xaa-pro aminopeptidase P"/>
    <property type="match status" value="1"/>
</dbReference>
<feature type="domain" description="Creatinase N-terminal" evidence="7">
    <location>
        <begin position="39"/>
        <end position="151"/>
    </location>
</feature>
<comment type="similarity">
    <text evidence="2">Belongs to the peptidase M24B family.</text>
</comment>
<dbReference type="PANTHER" id="PTHR43763">
    <property type="entry name" value="XAA-PRO AMINOPEPTIDASE 1"/>
    <property type="match status" value="1"/>
</dbReference>
<gene>
    <name evidence="9" type="ORF">EWM64_g6237</name>
</gene>
<dbReference type="EMBL" id="SFCI01000827">
    <property type="protein sequence ID" value="TFY77773.1"/>
    <property type="molecule type" value="Genomic_DNA"/>
</dbReference>
<evidence type="ECO:0000256" key="3">
    <source>
        <dbReference type="ARBA" id="ARBA00022723"/>
    </source>
</evidence>
<dbReference type="Pfam" id="PF00557">
    <property type="entry name" value="Peptidase_M24"/>
    <property type="match status" value="1"/>
</dbReference>
<dbReference type="Pfam" id="PF01321">
    <property type="entry name" value="Creatinase_N"/>
    <property type="match status" value="1"/>
</dbReference>
<sequence length="633" mass="70599">MFSFAFRLVRLPSASTKLPRTKFYGTATVMGVEVNTTERLAALRKLMAEQPVGAYIVPSEDQHFSEYPAECDERRGFISGFNGSAGTAIVTKDNAYLFTDGRYFLQAKQQLDKNWKLMKQGLPNVPTWQEFVSKQISKSERVGIDPGLISAGICFPSHTPSITLTDHYPSGCQILLRRHFAYTEENLVDKVWGADRPARPTNVVFPLDVKHSALLFIDPVQVNEAVKNHLGLHVELKPYTEFRPYLKGLAQSLKTASGTTPQVLLGDKASIAVAEAVGKDHVDITRSPVADLKAIKNPTEVAGLRASRVRDGAALARYFAWLEERLDAGDVLNDSQAADQLEKFRSELDLYKGLSFPTISSTGPNAAIIHYQPDPADFAVVKKEQAYLSQFLDGTTDVTRTWHFGTPTDEEKHALTRVLQGHIAIDTAIFPNGTSGMQSPLMLRYTSIDIDTWARRALWQDGLDYRHGTGHGVGHFLNVHEGPQGIGTRIAYNSTALKPGMTVSNVGDSEDPEIYGTYAIAEPGYYADGRFGIRLENVVIVRDAQTPNNFGGKGYLNFEHVTMCPLHKKLALLSVQEREWLDSYHKQRGSVRLYDTLELRVVHFEDRNDLVSRAYELFIQMRIAGWRLHDVLG</sequence>